<organism evidence="8 9">
    <name type="scientific">Paraphaeosphaeria minitans</name>
    <dbReference type="NCBI Taxonomy" id="565426"/>
    <lineage>
        <taxon>Eukaryota</taxon>
        <taxon>Fungi</taxon>
        <taxon>Dikarya</taxon>
        <taxon>Ascomycota</taxon>
        <taxon>Pezizomycotina</taxon>
        <taxon>Dothideomycetes</taxon>
        <taxon>Pleosporomycetidae</taxon>
        <taxon>Pleosporales</taxon>
        <taxon>Massarineae</taxon>
        <taxon>Didymosphaeriaceae</taxon>
        <taxon>Paraphaeosphaeria</taxon>
    </lineage>
</organism>
<comment type="caution">
    <text evidence="8">The sequence shown here is derived from an EMBL/GenBank/DDBJ whole genome shotgun (WGS) entry which is preliminary data.</text>
</comment>
<feature type="compositionally biased region" description="Polar residues" evidence="6">
    <location>
        <begin position="394"/>
        <end position="409"/>
    </location>
</feature>
<dbReference type="InterPro" id="IPR005225">
    <property type="entry name" value="Small_GTP-bd"/>
</dbReference>
<dbReference type="SMART" id="SM00173">
    <property type="entry name" value="RAS"/>
    <property type="match status" value="1"/>
</dbReference>
<evidence type="ECO:0000256" key="4">
    <source>
        <dbReference type="ARBA" id="ARBA00023288"/>
    </source>
</evidence>
<dbReference type="SMART" id="SM00174">
    <property type="entry name" value="RHO"/>
    <property type="match status" value="1"/>
</dbReference>
<keyword evidence="5" id="KW-0636">Prenylation</keyword>
<dbReference type="GO" id="GO:0005525">
    <property type="term" value="F:GTP binding"/>
    <property type="evidence" value="ECO:0007669"/>
    <property type="project" value="UniProtKB-KW"/>
</dbReference>
<dbReference type="FunFam" id="3.40.50.300:FF:000088">
    <property type="entry name" value="Ras-related C3 botulinum toxin substrate 1"/>
    <property type="match status" value="1"/>
</dbReference>
<accession>A0A9P6GIA9</accession>
<evidence type="ECO:0000256" key="2">
    <source>
        <dbReference type="ARBA" id="ARBA00022741"/>
    </source>
</evidence>
<dbReference type="PRINTS" id="PR00449">
    <property type="entry name" value="RASTRNSFRMNG"/>
</dbReference>
<dbReference type="PROSITE" id="PS51421">
    <property type="entry name" value="RAS"/>
    <property type="match status" value="1"/>
</dbReference>
<feature type="region of interest" description="Disordered" evidence="6">
    <location>
        <begin position="286"/>
        <end position="360"/>
    </location>
</feature>
<dbReference type="GO" id="GO:0003924">
    <property type="term" value="F:GTPase activity"/>
    <property type="evidence" value="ECO:0007669"/>
    <property type="project" value="InterPro"/>
</dbReference>
<dbReference type="Gene3D" id="3.40.50.300">
    <property type="entry name" value="P-loop containing nucleotide triphosphate hydrolases"/>
    <property type="match status" value="1"/>
</dbReference>
<dbReference type="OrthoDB" id="2445133at2759"/>
<protein>
    <submittedName>
        <fullName evidence="8">Ras family protein</fullName>
    </submittedName>
</protein>
<dbReference type="SUPFAM" id="SSF52540">
    <property type="entry name" value="P-loop containing nucleoside triphosphate hydrolases"/>
    <property type="match status" value="1"/>
</dbReference>
<dbReference type="SMART" id="SM00176">
    <property type="entry name" value="RAN"/>
    <property type="match status" value="1"/>
</dbReference>
<feature type="compositionally biased region" description="Low complexity" evidence="6">
    <location>
        <begin position="320"/>
        <end position="349"/>
    </location>
</feature>
<feature type="compositionally biased region" description="Pro residues" evidence="6">
    <location>
        <begin position="301"/>
        <end position="319"/>
    </location>
</feature>
<feature type="compositionally biased region" description="Polar residues" evidence="6">
    <location>
        <begin position="555"/>
        <end position="574"/>
    </location>
</feature>
<dbReference type="EMBL" id="WJXW01000006">
    <property type="protein sequence ID" value="KAF9734945.1"/>
    <property type="molecule type" value="Genomic_DNA"/>
</dbReference>
<sequence length="618" mass="66755">MAAPTTQSLKCVVTGDGAVGKTCLLISYTTNAFPGEYIPTVFDNYSANVMVDGKPISLGLWDTAGQEDYDRLRPLSYPQTDVFLICFSIVSPPSFDNVKAKWYPEIDHHAPGVPIILVGTKLDLRDDEATKESLRQKKMAPIQYEQAVMVAKEIKAQKYLECSALTQRNLKSVFDEAIRAVLSPRPQASGKVKKSKDGSAESTTWEGDWLKSGWLSSLLEQKAVLLRLEAASTEAGFLAAFCSIAETPTFIVIQNGQLQEQLSSGISQNDFINRIRKVLGASPIPGTAEPVVSAPEATPTATPPQPSPPTRTPAAPTPPLSSVAKGKQKATAPATKPEPPTSKAQQAAREALRKKKEEERAALERIKARIEADKAERKAQAEARKAEREKLTESEPTTPQFSATSSRGSNAKEVHLNVRMFDGATVRSSFPRTANLQDDVRPWIDREFVTRAETPNEQHPPYYFKQILAPLPSRELSAGDEGQALGDIDLAPSATLILVPVKGYTDAYSGGSRGIVSGPAGSVFSIVGGVFNLAGSAVGYVNSTLSSVLGGGSSAQPESQQQQISEGRSLGNTPQEPPGAAGIRVRTLADQRSREPRNEQLYNGNQLNFEPRDEDSNR</sequence>
<dbReference type="GO" id="GO:0007264">
    <property type="term" value="P:small GTPase-mediated signal transduction"/>
    <property type="evidence" value="ECO:0007669"/>
    <property type="project" value="InterPro"/>
</dbReference>
<dbReference type="Pfam" id="PF00071">
    <property type="entry name" value="Ras"/>
    <property type="match status" value="1"/>
</dbReference>
<evidence type="ECO:0000256" key="1">
    <source>
        <dbReference type="ARBA" id="ARBA00022481"/>
    </source>
</evidence>
<feature type="region of interest" description="Disordered" evidence="6">
    <location>
        <begin position="373"/>
        <end position="410"/>
    </location>
</feature>
<gene>
    <name evidence="8" type="ORF">PMIN01_06350</name>
</gene>
<evidence type="ECO:0000259" key="7">
    <source>
        <dbReference type="PROSITE" id="PS50033"/>
    </source>
</evidence>
<evidence type="ECO:0000256" key="5">
    <source>
        <dbReference type="ARBA" id="ARBA00023289"/>
    </source>
</evidence>
<name>A0A9P6GIA9_9PLEO</name>
<feature type="domain" description="UBX" evidence="7">
    <location>
        <begin position="409"/>
        <end position="498"/>
    </location>
</feature>
<dbReference type="NCBIfam" id="TIGR00231">
    <property type="entry name" value="small_GTP"/>
    <property type="match status" value="1"/>
</dbReference>
<keyword evidence="2" id="KW-0547">Nucleotide-binding</keyword>
<dbReference type="SMART" id="SM00175">
    <property type="entry name" value="RAB"/>
    <property type="match status" value="1"/>
</dbReference>
<proteinExistence type="predicted"/>
<evidence type="ECO:0000256" key="6">
    <source>
        <dbReference type="SAM" id="MobiDB-lite"/>
    </source>
</evidence>
<keyword evidence="4" id="KW-0449">Lipoprotein</keyword>
<dbReference type="InterPro" id="IPR001012">
    <property type="entry name" value="UBX_dom"/>
</dbReference>
<dbReference type="PROSITE" id="PS50033">
    <property type="entry name" value="UBX"/>
    <property type="match status" value="1"/>
</dbReference>
<dbReference type="InterPro" id="IPR029071">
    <property type="entry name" value="Ubiquitin-like_domsf"/>
</dbReference>
<dbReference type="Gene3D" id="3.10.20.90">
    <property type="entry name" value="Phosphatidylinositol 3-kinase Catalytic Subunit, Chain A, domain 1"/>
    <property type="match status" value="1"/>
</dbReference>
<dbReference type="Proteomes" id="UP000756921">
    <property type="component" value="Unassembled WGS sequence"/>
</dbReference>
<dbReference type="PROSITE" id="PS51420">
    <property type="entry name" value="RHO"/>
    <property type="match status" value="1"/>
</dbReference>
<dbReference type="SUPFAM" id="SSF54236">
    <property type="entry name" value="Ubiquitin-like"/>
    <property type="match status" value="1"/>
</dbReference>
<keyword evidence="9" id="KW-1185">Reference proteome</keyword>
<dbReference type="InterPro" id="IPR003578">
    <property type="entry name" value="Small_GTPase_Rho"/>
</dbReference>
<dbReference type="PANTHER" id="PTHR24072">
    <property type="entry name" value="RHO FAMILY GTPASE"/>
    <property type="match status" value="1"/>
</dbReference>
<evidence type="ECO:0000313" key="8">
    <source>
        <dbReference type="EMBL" id="KAF9734945.1"/>
    </source>
</evidence>
<dbReference type="PROSITE" id="PS51419">
    <property type="entry name" value="RAB"/>
    <property type="match status" value="1"/>
</dbReference>
<feature type="region of interest" description="Disordered" evidence="6">
    <location>
        <begin position="551"/>
        <end position="618"/>
    </location>
</feature>
<evidence type="ECO:0000256" key="3">
    <source>
        <dbReference type="ARBA" id="ARBA00023134"/>
    </source>
</evidence>
<keyword evidence="3" id="KW-0342">GTP-binding</keyword>
<feature type="compositionally biased region" description="Low complexity" evidence="6">
    <location>
        <begin position="290"/>
        <end position="300"/>
    </location>
</feature>
<reference evidence="8" key="1">
    <citation type="journal article" date="2020" name="Mol. Plant Microbe Interact.">
        <title>Genome Sequence of the Biocontrol Agent Coniothyrium minitans strain Conio (IMI 134523).</title>
        <authorList>
            <person name="Patel D."/>
            <person name="Shittu T.A."/>
            <person name="Baroncelli R."/>
            <person name="Muthumeenakshi S."/>
            <person name="Osborne T.H."/>
            <person name="Janganan T.K."/>
            <person name="Sreenivasaprasad S."/>
        </authorList>
    </citation>
    <scope>NUCLEOTIDE SEQUENCE</scope>
    <source>
        <strain evidence="8">Conio</strain>
    </source>
</reference>
<dbReference type="CDD" id="cd01871">
    <property type="entry name" value="Rac1_like"/>
    <property type="match status" value="1"/>
</dbReference>
<feature type="compositionally biased region" description="Basic and acidic residues" evidence="6">
    <location>
        <begin position="587"/>
        <end position="598"/>
    </location>
</feature>
<dbReference type="AlphaFoldDB" id="A0A9P6GIA9"/>
<keyword evidence="1" id="KW-0488">Methylation</keyword>
<evidence type="ECO:0000313" key="9">
    <source>
        <dbReference type="Proteomes" id="UP000756921"/>
    </source>
</evidence>
<dbReference type="InterPro" id="IPR001806">
    <property type="entry name" value="Small_GTPase"/>
</dbReference>
<feature type="compositionally biased region" description="Basic and acidic residues" evidence="6">
    <location>
        <begin position="373"/>
        <end position="393"/>
    </location>
</feature>
<dbReference type="InterPro" id="IPR027417">
    <property type="entry name" value="P-loop_NTPase"/>
</dbReference>
<dbReference type="Pfam" id="PF00789">
    <property type="entry name" value="UBX"/>
    <property type="match status" value="1"/>
</dbReference>